<dbReference type="EMBL" id="FNAR01000003">
    <property type="protein sequence ID" value="SDE07215.1"/>
    <property type="molecule type" value="Genomic_DNA"/>
</dbReference>
<sequence>MIVLLERMKEMKKKLWMLIGLSLVLVALAACSSDTAEKAGSSGSVYPNKPIQLIVPWDAGGDTDAVNRIAAEELEKVLDTTVVVKNIAGGSGVIGSQEALSAEPDGYTILAVHDSMAMSELTGQAGFGFSDFEPISLITSTYNMIATNPENPWNSMEDLVADAKSKPGEISYAASIGSISELEPALIQTGAGIKFNIVGYDGTAQRMKAIVANDVALGSVSIVAGKDYIEGDRLKFLGYTGEERSKDFPDVPTLKEQGIDVVSAANRGFVAPKGTPEEIIKKLDEALKQVTSSENFITKLESLGTEVNYKNTEDYKVFIKDLETDMEESLRDSELID</sequence>
<dbReference type="InterPro" id="IPR005064">
    <property type="entry name" value="BUG"/>
</dbReference>
<evidence type="ECO:0000256" key="2">
    <source>
        <dbReference type="SAM" id="SignalP"/>
    </source>
</evidence>
<accession>A0A1G6ZZE8</accession>
<proteinExistence type="inferred from homology"/>
<dbReference type="PANTHER" id="PTHR42928">
    <property type="entry name" value="TRICARBOXYLATE-BINDING PROTEIN"/>
    <property type="match status" value="1"/>
</dbReference>
<dbReference type="Gene3D" id="3.40.190.10">
    <property type="entry name" value="Periplasmic binding protein-like II"/>
    <property type="match status" value="1"/>
</dbReference>
<comment type="similarity">
    <text evidence="1">Belongs to the UPF0065 (bug) family.</text>
</comment>
<feature type="signal peptide" evidence="2">
    <location>
        <begin position="1"/>
        <end position="29"/>
    </location>
</feature>
<dbReference type="Gene3D" id="3.40.190.150">
    <property type="entry name" value="Bordetella uptake gene, domain 1"/>
    <property type="match status" value="1"/>
</dbReference>
<dbReference type="SUPFAM" id="SSF53850">
    <property type="entry name" value="Periplasmic binding protein-like II"/>
    <property type="match status" value="1"/>
</dbReference>
<keyword evidence="3" id="KW-0675">Receptor</keyword>
<dbReference type="CDD" id="cd07012">
    <property type="entry name" value="PBP2_Bug_TTT"/>
    <property type="match status" value="1"/>
</dbReference>
<evidence type="ECO:0000313" key="4">
    <source>
        <dbReference type="Proteomes" id="UP000198823"/>
    </source>
</evidence>
<dbReference type="STRING" id="426756.SAMN04488126_103105"/>
<dbReference type="Pfam" id="PF03401">
    <property type="entry name" value="TctC"/>
    <property type="match status" value="1"/>
</dbReference>
<dbReference type="PROSITE" id="PS51257">
    <property type="entry name" value="PROKAR_LIPOPROTEIN"/>
    <property type="match status" value="1"/>
</dbReference>
<dbReference type="PANTHER" id="PTHR42928:SF5">
    <property type="entry name" value="BLR1237 PROTEIN"/>
    <property type="match status" value="1"/>
</dbReference>
<evidence type="ECO:0000313" key="3">
    <source>
        <dbReference type="EMBL" id="SDE07215.1"/>
    </source>
</evidence>
<organism evidence="3 4">
    <name type="scientific">Bhargavaea beijingensis</name>
    <dbReference type="NCBI Taxonomy" id="426756"/>
    <lineage>
        <taxon>Bacteria</taxon>
        <taxon>Bacillati</taxon>
        <taxon>Bacillota</taxon>
        <taxon>Bacilli</taxon>
        <taxon>Bacillales</taxon>
        <taxon>Caryophanaceae</taxon>
        <taxon>Bhargavaea</taxon>
    </lineage>
</organism>
<gene>
    <name evidence="3" type="ORF">SAMN04488126_103105</name>
</gene>
<reference evidence="3 4" key="1">
    <citation type="submission" date="2016-10" db="EMBL/GenBank/DDBJ databases">
        <authorList>
            <person name="de Groot N.N."/>
        </authorList>
    </citation>
    <scope>NUCLEOTIDE SEQUENCE [LARGE SCALE GENOMIC DNA]</scope>
    <source>
        <strain evidence="3 4">CGMCC 1.6762</strain>
    </source>
</reference>
<keyword evidence="2" id="KW-0732">Signal</keyword>
<name>A0A1G6ZZE8_9BACL</name>
<dbReference type="AlphaFoldDB" id="A0A1G6ZZE8"/>
<feature type="chain" id="PRO_5038521388" evidence="2">
    <location>
        <begin position="30"/>
        <end position="337"/>
    </location>
</feature>
<evidence type="ECO:0000256" key="1">
    <source>
        <dbReference type="ARBA" id="ARBA00006987"/>
    </source>
</evidence>
<dbReference type="PIRSF" id="PIRSF017082">
    <property type="entry name" value="YflP"/>
    <property type="match status" value="1"/>
</dbReference>
<protein>
    <submittedName>
        <fullName evidence="3">Tripartite-type tricarboxylate transporter, receptor component TctC</fullName>
    </submittedName>
</protein>
<dbReference type="InterPro" id="IPR042100">
    <property type="entry name" value="Bug_dom1"/>
</dbReference>
<dbReference type="Proteomes" id="UP000198823">
    <property type="component" value="Unassembled WGS sequence"/>
</dbReference>